<name>A0A484NRV4_9ASTE</name>
<dbReference type="AlphaFoldDB" id="A0A484NRV4"/>
<keyword evidence="2" id="KW-1185">Reference proteome</keyword>
<dbReference type="EMBL" id="OOIL02006840">
    <property type="protein sequence ID" value="VFR02767.1"/>
    <property type="molecule type" value="Genomic_DNA"/>
</dbReference>
<reference evidence="1 2" key="1">
    <citation type="submission" date="2018-04" db="EMBL/GenBank/DDBJ databases">
        <authorList>
            <person name="Vogel A."/>
        </authorList>
    </citation>
    <scope>NUCLEOTIDE SEQUENCE [LARGE SCALE GENOMIC DNA]</scope>
</reference>
<proteinExistence type="predicted"/>
<accession>A0A484NRV4</accession>
<organism evidence="1 2">
    <name type="scientific">Cuscuta campestris</name>
    <dbReference type="NCBI Taxonomy" id="132261"/>
    <lineage>
        <taxon>Eukaryota</taxon>
        <taxon>Viridiplantae</taxon>
        <taxon>Streptophyta</taxon>
        <taxon>Embryophyta</taxon>
        <taxon>Tracheophyta</taxon>
        <taxon>Spermatophyta</taxon>
        <taxon>Magnoliopsida</taxon>
        <taxon>eudicotyledons</taxon>
        <taxon>Gunneridae</taxon>
        <taxon>Pentapetalae</taxon>
        <taxon>asterids</taxon>
        <taxon>lamiids</taxon>
        <taxon>Solanales</taxon>
        <taxon>Convolvulaceae</taxon>
        <taxon>Cuscuteae</taxon>
        <taxon>Cuscuta</taxon>
        <taxon>Cuscuta subgen. Grammica</taxon>
        <taxon>Cuscuta sect. Cleistogrammica</taxon>
    </lineage>
</organism>
<evidence type="ECO:0000313" key="1">
    <source>
        <dbReference type="EMBL" id="VFR02767.1"/>
    </source>
</evidence>
<gene>
    <name evidence="1" type="ORF">CCAM_LOCUS44542</name>
</gene>
<evidence type="ECO:0000313" key="2">
    <source>
        <dbReference type="Proteomes" id="UP000595140"/>
    </source>
</evidence>
<dbReference type="Proteomes" id="UP000595140">
    <property type="component" value="Unassembled WGS sequence"/>
</dbReference>
<dbReference type="OrthoDB" id="1194600at2759"/>
<sequence length="236" mass="27266">MENLTQEERTVSSQVDCDVAATPIVSSNLPTGPDIVHVQPPGVNRVFRSDVWDHFFPYWIRNKKYEKDMETQKLVEVITWKMRAKLEAKTTQIKTLLFSMYEAYDEEVQGKNHLKRKRLAEITNDLVKRQKASYKVGSSTSKNMFVVDWTKYVEQTDESIITHEVDKYLNDPLEGIGKNKNKEAINDEDSGLNDEANWLKGDDITTHFDVEPCIEELEFYEAIETESASGRETYSV</sequence>
<protein>
    <submittedName>
        <fullName evidence="1">Uncharacterized protein</fullName>
    </submittedName>
</protein>